<evidence type="ECO:0000256" key="7">
    <source>
        <dbReference type="SAM" id="MobiDB-lite"/>
    </source>
</evidence>
<keyword evidence="5 9" id="KW-0418">Kinase</keyword>
<protein>
    <submittedName>
        <fullName evidence="9">Calcium-dependent kinase family protein</fullName>
    </submittedName>
</protein>
<accession>A0A072VJD4</accession>
<keyword evidence="6" id="KW-0067">ATP-binding</keyword>
<dbReference type="AlphaFoldDB" id="A0A072VJD4"/>
<gene>
    <name evidence="9" type="ordered locus">MTR_1g054220</name>
</gene>
<sequence>MSKSNIPNNTTLTPPKTTTVLPHVTNNLHEVYTLGEELFDGIMQKGHYSDRQVATLIRTIVEVVEACHSLGVMHRGLKPEKFFV</sequence>
<feature type="domain" description="Protein kinase" evidence="8">
    <location>
        <begin position="1"/>
        <end position="84"/>
    </location>
</feature>
<evidence type="ECO:0000313" key="11">
    <source>
        <dbReference type="Proteomes" id="UP000002051"/>
    </source>
</evidence>
<keyword evidence="11" id="KW-1185">Reference proteome</keyword>
<dbReference type="GO" id="GO:0005524">
    <property type="term" value="F:ATP binding"/>
    <property type="evidence" value="ECO:0007669"/>
    <property type="project" value="UniProtKB-KW"/>
</dbReference>
<evidence type="ECO:0000256" key="3">
    <source>
        <dbReference type="ARBA" id="ARBA00022679"/>
    </source>
</evidence>
<evidence type="ECO:0000256" key="6">
    <source>
        <dbReference type="ARBA" id="ARBA00022840"/>
    </source>
</evidence>
<name>A0A072VJD4_MEDTR</name>
<dbReference type="Pfam" id="PF00069">
    <property type="entry name" value="Pkinase"/>
    <property type="match status" value="1"/>
</dbReference>
<evidence type="ECO:0000259" key="8">
    <source>
        <dbReference type="PROSITE" id="PS50011"/>
    </source>
</evidence>
<reference evidence="9 11" key="1">
    <citation type="journal article" date="2011" name="Nature">
        <title>The Medicago genome provides insight into the evolution of rhizobial symbioses.</title>
        <authorList>
            <person name="Young N.D."/>
            <person name="Debelle F."/>
            <person name="Oldroyd G.E."/>
            <person name="Geurts R."/>
            <person name="Cannon S.B."/>
            <person name="Udvardi M.K."/>
            <person name="Benedito V.A."/>
            <person name="Mayer K.F."/>
            <person name="Gouzy J."/>
            <person name="Schoof H."/>
            <person name="Van de Peer Y."/>
            <person name="Proost S."/>
            <person name="Cook D.R."/>
            <person name="Meyers B.C."/>
            <person name="Spannagl M."/>
            <person name="Cheung F."/>
            <person name="De Mita S."/>
            <person name="Krishnakumar V."/>
            <person name="Gundlach H."/>
            <person name="Zhou S."/>
            <person name="Mudge J."/>
            <person name="Bharti A.K."/>
            <person name="Murray J.D."/>
            <person name="Naoumkina M.A."/>
            <person name="Rosen B."/>
            <person name="Silverstein K.A."/>
            <person name="Tang H."/>
            <person name="Rombauts S."/>
            <person name="Zhao P.X."/>
            <person name="Zhou P."/>
            <person name="Barbe V."/>
            <person name="Bardou P."/>
            <person name="Bechner M."/>
            <person name="Bellec A."/>
            <person name="Berger A."/>
            <person name="Berges H."/>
            <person name="Bidwell S."/>
            <person name="Bisseling T."/>
            <person name="Choisne N."/>
            <person name="Couloux A."/>
            <person name="Denny R."/>
            <person name="Deshpande S."/>
            <person name="Dai X."/>
            <person name="Doyle J.J."/>
            <person name="Dudez A.M."/>
            <person name="Farmer A.D."/>
            <person name="Fouteau S."/>
            <person name="Franken C."/>
            <person name="Gibelin C."/>
            <person name="Gish J."/>
            <person name="Goldstein S."/>
            <person name="Gonzalez A.J."/>
            <person name="Green P.J."/>
            <person name="Hallab A."/>
            <person name="Hartog M."/>
            <person name="Hua A."/>
            <person name="Humphray S.J."/>
            <person name="Jeong D.H."/>
            <person name="Jing Y."/>
            <person name="Jocker A."/>
            <person name="Kenton S.M."/>
            <person name="Kim D.J."/>
            <person name="Klee K."/>
            <person name="Lai H."/>
            <person name="Lang C."/>
            <person name="Lin S."/>
            <person name="Macmil S.L."/>
            <person name="Magdelenat G."/>
            <person name="Matthews L."/>
            <person name="McCorrison J."/>
            <person name="Monaghan E.L."/>
            <person name="Mun J.H."/>
            <person name="Najar F.Z."/>
            <person name="Nicholson C."/>
            <person name="Noirot C."/>
            <person name="O'Bleness M."/>
            <person name="Paule C.R."/>
            <person name="Poulain J."/>
            <person name="Prion F."/>
            <person name="Qin B."/>
            <person name="Qu C."/>
            <person name="Retzel E.F."/>
            <person name="Riddle C."/>
            <person name="Sallet E."/>
            <person name="Samain S."/>
            <person name="Samson N."/>
            <person name="Sanders I."/>
            <person name="Saurat O."/>
            <person name="Scarpelli C."/>
            <person name="Schiex T."/>
            <person name="Segurens B."/>
            <person name="Severin A.J."/>
            <person name="Sherrier D.J."/>
            <person name="Shi R."/>
            <person name="Sims S."/>
            <person name="Singer S.R."/>
            <person name="Sinharoy S."/>
            <person name="Sterck L."/>
            <person name="Viollet A."/>
            <person name="Wang B.B."/>
            <person name="Wang K."/>
            <person name="Wang M."/>
            <person name="Wang X."/>
            <person name="Warfsmann J."/>
            <person name="Weissenbach J."/>
            <person name="White D.D."/>
            <person name="White J.D."/>
            <person name="Wiley G.B."/>
            <person name="Wincker P."/>
            <person name="Xing Y."/>
            <person name="Yang L."/>
            <person name="Yao Z."/>
            <person name="Ying F."/>
            <person name="Zhai J."/>
            <person name="Zhou L."/>
            <person name="Zuber A."/>
            <person name="Denarie J."/>
            <person name="Dixon R.A."/>
            <person name="May G.D."/>
            <person name="Schwartz D.C."/>
            <person name="Rogers J."/>
            <person name="Quetier F."/>
            <person name="Town C.D."/>
            <person name="Roe B.A."/>
        </authorList>
    </citation>
    <scope>NUCLEOTIDE SEQUENCE [LARGE SCALE GENOMIC DNA]</scope>
    <source>
        <strain evidence="9">A17</strain>
        <strain evidence="10 11">cv. Jemalong A17</strain>
    </source>
</reference>
<reference evidence="9 11" key="2">
    <citation type="journal article" date="2014" name="BMC Genomics">
        <title>An improved genome release (version Mt4.0) for the model legume Medicago truncatula.</title>
        <authorList>
            <person name="Tang H."/>
            <person name="Krishnakumar V."/>
            <person name="Bidwell S."/>
            <person name="Rosen B."/>
            <person name="Chan A."/>
            <person name="Zhou S."/>
            <person name="Gentzbittel L."/>
            <person name="Childs K.L."/>
            <person name="Yandell M."/>
            <person name="Gundlach H."/>
            <person name="Mayer K.F."/>
            <person name="Schwartz D.C."/>
            <person name="Town C.D."/>
        </authorList>
    </citation>
    <scope>GENOME REANNOTATION</scope>
    <source>
        <strain evidence="9">A17</strain>
        <strain evidence="10 11">cv. Jemalong A17</strain>
    </source>
</reference>
<keyword evidence="2" id="KW-0723">Serine/threonine-protein kinase</keyword>
<dbReference type="HOGENOM" id="CLU_2530842_0_0_1"/>
<dbReference type="STRING" id="3880.A0A072VJD4"/>
<comment type="similarity">
    <text evidence="1">Belongs to the protein kinase superfamily. CAMK Ser/Thr protein kinase family. CaMK subfamily.</text>
</comment>
<dbReference type="Gene3D" id="1.10.510.10">
    <property type="entry name" value="Transferase(Phosphotransferase) domain 1"/>
    <property type="match status" value="1"/>
</dbReference>
<feature type="region of interest" description="Disordered" evidence="7">
    <location>
        <begin position="1"/>
        <end position="20"/>
    </location>
</feature>
<evidence type="ECO:0000256" key="1">
    <source>
        <dbReference type="ARBA" id="ARBA00005354"/>
    </source>
</evidence>
<dbReference type="Proteomes" id="UP000002051">
    <property type="component" value="Unassembled WGS sequence"/>
</dbReference>
<evidence type="ECO:0000256" key="2">
    <source>
        <dbReference type="ARBA" id="ARBA00022527"/>
    </source>
</evidence>
<proteinExistence type="inferred from homology"/>
<organism evidence="9 11">
    <name type="scientific">Medicago truncatula</name>
    <name type="common">Barrel medic</name>
    <name type="synonym">Medicago tribuloides</name>
    <dbReference type="NCBI Taxonomy" id="3880"/>
    <lineage>
        <taxon>Eukaryota</taxon>
        <taxon>Viridiplantae</taxon>
        <taxon>Streptophyta</taxon>
        <taxon>Embryophyta</taxon>
        <taxon>Tracheophyta</taxon>
        <taxon>Spermatophyta</taxon>
        <taxon>Magnoliopsida</taxon>
        <taxon>eudicotyledons</taxon>
        <taxon>Gunneridae</taxon>
        <taxon>Pentapetalae</taxon>
        <taxon>rosids</taxon>
        <taxon>fabids</taxon>
        <taxon>Fabales</taxon>
        <taxon>Fabaceae</taxon>
        <taxon>Papilionoideae</taxon>
        <taxon>50 kb inversion clade</taxon>
        <taxon>NPAAA clade</taxon>
        <taxon>Hologalegina</taxon>
        <taxon>IRL clade</taxon>
        <taxon>Trifolieae</taxon>
        <taxon>Medicago</taxon>
    </lineage>
</organism>
<reference evidence="10" key="3">
    <citation type="submission" date="2015-04" db="UniProtKB">
        <authorList>
            <consortium name="EnsemblPlants"/>
        </authorList>
    </citation>
    <scope>IDENTIFICATION</scope>
    <source>
        <strain evidence="10">cv. Jemalong A17</strain>
    </source>
</reference>
<dbReference type="InterPro" id="IPR050205">
    <property type="entry name" value="CDPK_Ser/Thr_kinases"/>
</dbReference>
<keyword evidence="4" id="KW-0547">Nucleotide-binding</keyword>
<evidence type="ECO:0000256" key="4">
    <source>
        <dbReference type="ARBA" id="ARBA00022741"/>
    </source>
</evidence>
<dbReference type="InterPro" id="IPR011009">
    <property type="entry name" value="Kinase-like_dom_sf"/>
</dbReference>
<evidence type="ECO:0000256" key="5">
    <source>
        <dbReference type="ARBA" id="ARBA00022777"/>
    </source>
</evidence>
<dbReference type="PANTHER" id="PTHR24349">
    <property type="entry name" value="SERINE/THREONINE-PROTEIN KINASE"/>
    <property type="match status" value="1"/>
</dbReference>
<dbReference type="InterPro" id="IPR000719">
    <property type="entry name" value="Prot_kinase_dom"/>
</dbReference>
<feature type="compositionally biased region" description="Low complexity" evidence="7">
    <location>
        <begin position="7"/>
        <end position="20"/>
    </location>
</feature>
<dbReference type="EMBL" id="CM001217">
    <property type="protein sequence ID" value="KEH41721.1"/>
    <property type="molecule type" value="Genomic_DNA"/>
</dbReference>
<keyword evidence="3" id="KW-0808">Transferase</keyword>
<dbReference type="PROSITE" id="PS50011">
    <property type="entry name" value="PROTEIN_KINASE_DOM"/>
    <property type="match status" value="1"/>
</dbReference>
<evidence type="ECO:0000313" key="9">
    <source>
        <dbReference type="EMBL" id="KEH41721.1"/>
    </source>
</evidence>
<dbReference type="EnsemblPlants" id="KEH41721">
    <property type="protein sequence ID" value="KEH41721"/>
    <property type="gene ID" value="MTR_1g054220"/>
</dbReference>
<evidence type="ECO:0000313" key="10">
    <source>
        <dbReference type="EnsemblPlants" id="KEH41721"/>
    </source>
</evidence>
<dbReference type="GO" id="GO:0004674">
    <property type="term" value="F:protein serine/threonine kinase activity"/>
    <property type="evidence" value="ECO:0007669"/>
    <property type="project" value="UniProtKB-KW"/>
</dbReference>
<dbReference type="SUPFAM" id="SSF56112">
    <property type="entry name" value="Protein kinase-like (PK-like)"/>
    <property type="match status" value="1"/>
</dbReference>